<evidence type="ECO:0000256" key="1">
    <source>
        <dbReference type="SAM" id="MobiDB-lite"/>
    </source>
</evidence>
<feature type="region of interest" description="Disordered" evidence="1">
    <location>
        <begin position="1"/>
        <end position="41"/>
    </location>
</feature>
<dbReference type="Proteomes" id="UP000295722">
    <property type="component" value="Unassembled WGS sequence"/>
</dbReference>
<reference evidence="2 3" key="1">
    <citation type="submission" date="2019-03" db="EMBL/GenBank/DDBJ databases">
        <title>Paraburkholderia sp. 4M-K11, isolated from subtropical forest soil.</title>
        <authorList>
            <person name="Gao Z.-H."/>
            <person name="Qiu L.-H."/>
        </authorList>
    </citation>
    <scope>NUCLEOTIDE SEQUENCE [LARGE SCALE GENOMIC DNA]</scope>
    <source>
        <strain evidence="2 3">4M-K11</strain>
    </source>
</reference>
<evidence type="ECO:0000313" key="2">
    <source>
        <dbReference type="EMBL" id="TDG25858.1"/>
    </source>
</evidence>
<dbReference type="RefSeq" id="WP_133192910.1">
    <property type="nucleotide sequence ID" value="NZ_JBHUCW010000015.1"/>
</dbReference>
<feature type="region of interest" description="Disordered" evidence="1">
    <location>
        <begin position="63"/>
        <end position="92"/>
    </location>
</feature>
<dbReference type="AlphaFoldDB" id="A0A4R5MF36"/>
<name>A0A4R5MF36_9BURK</name>
<proteinExistence type="predicted"/>
<feature type="compositionally biased region" description="Basic and acidic residues" evidence="1">
    <location>
        <begin position="9"/>
        <end position="38"/>
    </location>
</feature>
<sequence length="92" mass="10285">MKKQSPMQMRKEAAKPKAEKKAEKPKTAMDRYAKDRASKPAPAAVMVGEMHDPHMDVHTLSRADEIKRNPTRHRAAKQAAKAQIKKLSGIAQ</sequence>
<feature type="compositionally biased region" description="Low complexity" evidence="1">
    <location>
        <begin position="77"/>
        <end position="86"/>
    </location>
</feature>
<evidence type="ECO:0000313" key="3">
    <source>
        <dbReference type="Proteomes" id="UP000295722"/>
    </source>
</evidence>
<organism evidence="2 3">
    <name type="scientific">Paraburkholderia silviterrae</name>
    <dbReference type="NCBI Taxonomy" id="2528715"/>
    <lineage>
        <taxon>Bacteria</taxon>
        <taxon>Pseudomonadati</taxon>
        <taxon>Pseudomonadota</taxon>
        <taxon>Betaproteobacteria</taxon>
        <taxon>Burkholderiales</taxon>
        <taxon>Burkholderiaceae</taxon>
        <taxon>Paraburkholderia</taxon>
    </lineage>
</organism>
<accession>A0A4R5MF36</accession>
<keyword evidence="3" id="KW-1185">Reference proteome</keyword>
<gene>
    <name evidence="2" type="ORF">EYW47_00360</name>
</gene>
<comment type="caution">
    <text evidence="2">The sequence shown here is derived from an EMBL/GenBank/DDBJ whole genome shotgun (WGS) entry which is preliminary data.</text>
</comment>
<protein>
    <submittedName>
        <fullName evidence="2">Uncharacterized protein</fullName>
    </submittedName>
</protein>
<dbReference type="EMBL" id="SMRP01000001">
    <property type="protein sequence ID" value="TDG25858.1"/>
    <property type="molecule type" value="Genomic_DNA"/>
</dbReference>